<keyword evidence="3" id="KW-1185">Reference proteome</keyword>
<accession>W7T1U6</accession>
<gene>
    <name evidence="2" type="ORF">Naga_100876g2</name>
</gene>
<feature type="compositionally biased region" description="Basic and acidic residues" evidence="1">
    <location>
        <begin position="96"/>
        <end position="117"/>
    </location>
</feature>
<comment type="caution">
    <text evidence="2">The sequence shown here is derived from an EMBL/GenBank/DDBJ whole genome shotgun (WGS) entry which is preliminary data.</text>
</comment>
<name>W7T1U6_9STRA</name>
<dbReference type="Proteomes" id="UP000019335">
    <property type="component" value="Unassembled WGS sequence"/>
</dbReference>
<feature type="compositionally biased region" description="Basic and acidic residues" evidence="1">
    <location>
        <begin position="143"/>
        <end position="157"/>
    </location>
</feature>
<sequence length="166" mass="18104">MPAVWKKEAWPVLPWQKESSFPPPAAPPPPPPPRPPSPLCPPSTRACRPPSLSGCSDRGGSEWEERKGSGRREGPWAEEQRRIPRLQGCTWAPRRRGGEGWRRRGKRREGGGNESRARGGGWVIDASKMGEGVISDNVRGQRAGREQAEALERERADSISSVGGGG</sequence>
<organism evidence="2 3">
    <name type="scientific">Nannochloropsis gaditana</name>
    <dbReference type="NCBI Taxonomy" id="72520"/>
    <lineage>
        <taxon>Eukaryota</taxon>
        <taxon>Sar</taxon>
        <taxon>Stramenopiles</taxon>
        <taxon>Ochrophyta</taxon>
        <taxon>Eustigmatophyceae</taxon>
        <taxon>Eustigmatales</taxon>
        <taxon>Monodopsidaceae</taxon>
        <taxon>Nannochloropsis</taxon>
    </lineage>
</organism>
<proteinExistence type="predicted"/>
<reference evidence="2 3" key="1">
    <citation type="journal article" date="2014" name="Mol. Plant">
        <title>Chromosome Scale Genome Assembly and Transcriptome Profiling of Nannochloropsis gaditana in Nitrogen Depletion.</title>
        <authorList>
            <person name="Corteggiani Carpinelli E."/>
            <person name="Telatin A."/>
            <person name="Vitulo N."/>
            <person name="Forcato C."/>
            <person name="D'Angelo M."/>
            <person name="Schiavon R."/>
            <person name="Vezzi A."/>
            <person name="Giacometti G.M."/>
            <person name="Morosinotto T."/>
            <person name="Valle G."/>
        </authorList>
    </citation>
    <scope>NUCLEOTIDE SEQUENCE [LARGE SCALE GENOMIC DNA]</scope>
    <source>
        <strain evidence="2 3">B-31</strain>
    </source>
</reference>
<feature type="region of interest" description="Disordered" evidence="1">
    <location>
        <begin position="1"/>
        <end position="166"/>
    </location>
</feature>
<feature type="compositionally biased region" description="Pro residues" evidence="1">
    <location>
        <begin position="21"/>
        <end position="41"/>
    </location>
</feature>
<feature type="compositionally biased region" description="Basic and acidic residues" evidence="1">
    <location>
        <begin position="59"/>
        <end position="82"/>
    </location>
</feature>
<dbReference type="EMBL" id="AZIL01002849">
    <property type="protein sequence ID" value="EWM20722.1"/>
    <property type="molecule type" value="Genomic_DNA"/>
</dbReference>
<evidence type="ECO:0000256" key="1">
    <source>
        <dbReference type="SAM" id="MobiDB-lite"/>
    </source>
</evidence>
<evidence type="ECO:0000313" key="2">
    <source>
        <dbReference type="EMBL" id="EWM20722.1"/>
    </source>
</evidence>
<protein>
    <submittedName>
        <fullName evidence="2">Uncharacterized protein</fullName>
    </submittedName>
</protein>
<dbReference type="AlphaFoldDB" id="W7T1U6"/>
<evidence type="ECO:0000313" key="3">
    <source>
        <dbReference type="Proteomes" id="UP000019335"/>
    </source>
</evidence>